<reference evidence="2" key="1">
    <citation type="submission" date="2020-03" db="EMBL/GenBank/DDBJ databases">
        <title>Hybrid Assembly of Korean Phytophthora infestans isolates.</title>
        <authorList>
            <person name="Prokchorchik M."/>
            <person name="Lee Y."/>
            <person name="Seo J."/>
            <person name="Cho J.-H."/>
            <person name="Park Y.-E."/>
            <person name="Jang D.-C."/>
            <person name="Im J.-S."/>
            <person name="Choi J.-G."/>
            <person name="Park H.-J."/>
            <person name="Lee G.-B."/>
            <person name="Lee Y.-G."/>
            <person name="Hong S.-Y."/>
            <person name="Cho K."/>
            <person name="Sohn K.H."/>
        </authorList>
    </citation>
    <scope>NUCLEOTIDE SEQUENCE</scope>
    <source>
        <strain evidence="2">KR_2_A2</strain>
    </source>
</reference>
<protein>
    <submittedName>
        <fullName evidence="2">Uncharacterized protein</fullName>
    </submittedName>
</protein>
<evidence type="ECO:0000313" key="3">
    <source>
        <dbReference type="Proteomes" id="UP000704712"/>
    </source>
</evidence>
<evidence type="ECO:0000256" key="1">
    <source>
        <dbReference type="SAM" id="MobiDB-lite"/>
    </source>
</evidence>
<name>A0A8S9TPC2_PHYIN</name>
<feature type="region of interest" description="Disordered" evidence="1">
    <location>
        <begin position="160"/>
        <end position="181"/>
    </location>
</feature>
<comment type="caution">
    <text evidence="2">The sequence shown here is derived from an EMBL/GenBank/DDBJ whole genome shotgun (WGS) entry which is preliminary data.</text>
</comment>
<dbReference type="Proteomes" id="UP000704712">
    <property type="component" value="Unassembled WGS sequence"/>
</dbReference>
<accession>A0A8S9TPC2</accession>
<organism evidence="2 3">
    <name type="scientific">Phytophthora infestans</name>
    <name type="common">Potato late blight agent</name>
    <name type="synonym">Botrytis infestans</name>
    <dbReference type="NCBI Taxonomy" id="4787"/>
    <lineage>
        <taxon>Eukaryota</taxon>
        <taxon>Sar</taxon>
        <taxon>Stramenopiles</taxon>
        <taxon>Oomycota</taxon>
        <taxon>Peronosporomycetes</taxon>
        <taxon>Peronosporales</taxon>
        <taxon>Peronosporaceae</taxon>
        <taxon>Phytophthora</taxon>
    </lineage>
</organism>
<evidence type="ECO:0000313" key="2">
    <source>
        <dbReference type="EMBL" id="KAF4130391.1"/>
    </source>
</evidence>
<sequence>MTDEYCRTSVYECPAGAGLGCGCLKLCQMVAVNDEVTLACGWQRIPNEAVRLDFATKSADGIAFATKDGDELKSAAEYADGDRGDGREREDGRGCEAAPSEETEAYESYVNLKYEACGGPESTGDKGLKGKGDDRVECRRTYEGDEWTRYQWRALGAASRAAKAETKRGDGAGDQVGPQVC</sequence>
<dbReference type="AlphaFoldDB" id="A0A8S9TPC2"/>
<dbReference type="PROSITE" id="PS51257">
    <property type="entry name" value="PROKAR_LIPOPROTEIN"/>
    <property type="match status" value="1"/>
</dbReference>
<feature type="region of interest" description="Disordered" evidence="1">
    <location>
        <begin position="78"/>
        <end position="100"/>
    </location>
</feature>
<feature type="compositionally biased region" description="Basic and acidic residues" evidence="1">
    <location>
        <begin position="78"/>
        <end position="94"/>
    </location>
</feature>
<gene>
    <name evidence="2" type="ORF">GN958_ATG20418</name>
</gene>
<feature type="compositionally biased region" description="Basic and acidic residues" evidence="1">
    <location>
        <begin position="162"/>
        <end position="171"/>
    </location>
</feature>
<dbReference type="EMBL" id="JAACNO010002848">
    <property type="protein sequence ID" value="KAF4130391.1"/>
    <property type="molecule type" value="Genomic_DNA"/>
</dbReference>
<proteinExistence type="predicted"/>